<dbReference type="OrthoDB" id="9798559at2"/>
<keyword evidence="2" id="KW-1185">Reference proteome</keyword>
<dbReference type="AlphaFoldDB" id="A0A286RE78"/>
<dbReference type="EMBL" id="CP018477">
    <property type="protein sequence ID" value="ASV74256.1"/>
    <property type="molecule type" value="Genomic_DNA"/>
</dbReference>
<dbReference type="InterPro" id="IPR003749">
    <property type="entry name" value="ThiS/MoaD-like"/>
</dbReference>
<name>A0A286RE78_9BACT</name>
<dbReference type="KEGG" id="ttf:THTE_1654"/>
<dbReference type="InterPro" id="IPR012675">
    <property type="entry name" value="Beta-grasp_dom_sf"/>
</dbReference>
<dbReference type="PANTHER" id="PTHR34472">
    <property type="entry name" value="SULFUR CARRIER PROTEIN THIS"/>
    <property type="match status" value="1"/>
</dbReference>
<evidence type="ECO:0000313" key="1">
    <source>
        <dbReference type="EMBL" id="ASV74256.1"/>
    </source>
</evidence>
<evidence type="ECO:0000313" key="2">
    <source>
        <dbReference type="Proteomes" id="UP000215086"/>
    </source>
</evidence>
<protein>
    <submittedName>
        <fullName evidence="1">Sulfur carrier protein ThiS</fullName>
    </submittedName>
</protein>
<dbReference type="NCBIfam" id="TIGR01683">
    <property type="entry name" value="thiS"/>
    <property type="match status" value="1"/>
</dbReference>
<sequence>MSSPQNTSQIRVLINGEWHTVPAGTTIGELLRQWGLAEKPVAVERNLQVVPRARHEQTTLSEGDRLEIVTLVGGG</sequence>
<dbReference type="RefSeq" id="WP_095414631.1">
    <property type="nucleotide sequence ID" value="NZ_CP018477.1"/>
</dbReference>
<reference evidence="1 2" key="1">
    <citation type="journal article" name="Front. Microbiol.">
        <title>Sugar Metabolism of the First Thermophilic Planctomycete Thermogutta terrifontis: Comparative Genomic and Transcriptomic Approaches.</title>
        <authorList>
            <person name="Elcheninov A.G."/>
            <person name="Menzel P."/>
            <person name="Gudbergsdottir S.R."/>
            <person name="Slesarev A.I."/>
            <person name="Kadnikov V.V."/>
            <person name="Krogh A."/>
            <person name="Bonch-Osmolovskaya E.A."/>
            <person name="Peng X."/>
            <person name="Kublanov I.V."/>
        </authorList>
    </citation>
    <scope>NUCLEOTIDE SEQUENCE [LARGE SCALE GENOMIC DNA]</scope>
    <source>
        <strain evidence="1 2">R1</strain>
    </source>
</reference>
<dbReference type="SUPFAM" id="SSF54285">
    <property type="entry name" value="MoaD/ThiS"/>
    <property type="match status" value="1"/>
</dbReference>
<dbReference type="Gene3D" id="3.10.20.30">
    <property type="match status" value="1"/>
</dbReference>
<gene>
    <name evidence="1" type="ORF">THTE_1654</name>
</gene>
<dbReference type="Proteomes" id="UP000215086">
    <property type="component" value="Chromosome"/>
</dbReference>
<accession>A0A286RE78</accession>
<dbReference type="Pfam" id="PF02597">
    <property type="entry name" value="ThiS"/>
    <property type="match status" value="1"/>
</dbReference>
<dbReference type="InterPro" id="IPR016155">
    <property type="entry name" value="Mopterin_synth/thiamin_S_b"/>
</dbReference>
<dbReference type="PANTHER" id="PTHR34472:SF1">
    <property type="entry name" value="SULFUR CARRIER PROTEIN THIS"/>
    <property type="match status" value="1"/>
</dbReference>
<proteinExistence type="predicted"/>
<dbReference type="CDD" id="cd00565">
    <property type="entry name" value="Ubl_ThiS"/>
    <property type="match status" value="1"/>
</dbReference>
<dbReference type="InterPro" id="IPR010035">
    <property type="entry name" value="Thi_S"/>
</dbReference>
<organism evidence="1 2">
    <name type="scientific">Thermogutta terrifontis</name>
    <dbReference type="NCBI Taxonomy" id="1331910"/>
    <lineage>
        <taxon>Bacteria</taxon>
        <taxon>Pseudomonadati</taxon>
        <taxon>Planctomycetota</taxon>
        <taxon>Planctomycetia</taxon>
        <taxon>Pirellulales</taxon>
        <taxon>Thermoguttaceae</taxon>
        <taxon>Thermogutta</taxon>
    </lineage>
</organism>